<dbReference type="Proteomes" id="UP000199093">
    <property type="component" value="Unassembled WGS sequence"/>
</dbReference>
<keyword evidence="2" id="KW-1185">Reference proteome</keyword>
<reference evidence="1 2" key="1">
    <citation type="submission" date="2016-10" db="EMBL/GenBank/DDBJ databases">
        <authorList>
            <person name="de Groot N.N."/>
        </authorList>
    </citation>
    <scope>NUCLEOTIDE SEQUENCE [LARGE SCALE GENOMIC DNA]</scope>
    <source>
        <strain evidence="1 2">DSM 26424</strain>
    </source>
</reference>
<dbReference type="InterPro" id="IPR007486">
    <property type="entry name" value="YebE"/>
</dbReference>
<accession>A0A1G8N456</accession>
<dbReference type="OrthoDB" id="7866618at2"/>
<protein>
    <submittedName>
        <fullName evidence="1">Uncharacterized protein</fullName>
    </submittedName>
</protein>
<dbReference type="CDD" id="cd07178">
    <property type="entry name" value="terB_like_YebE"/>
    <property type="match status" value="1"/>
</dbReference>
<dbReference type="EMBL" id="FNEJ01000009">
    <property type="protein sequence ID" value="SDI74972.1"/>
    <property type="molecule type" value="Genomic_DNA"/>
</dbReference>
<proteinExistence type="predicted"/>
<evidence type="ECO:0000313" key="2">
    <source>
        <dbReference type="Proteomes" id="UP000199093"/>
    </source>
</evidence>
<dbReference type="Pfam" id="PF04391">
    <property type="entry name" value="DUF533"/>
    <property type="match status" value="1"/>
</dbReference>
<dbReference type="AlphaFoldDB" id="A0A1G8N456"/>
<dbReference type="InterPro" id="IPR029024">
    <property type="entry name" value="TerB-like"/>
</dbReference>
<sequence length="244" mass="24770">MGLVKTLTKVAIGYAAARGVDRLSGGKGLGSLGGLMGGKAQLQGREPGTGLQAQLGRMLGGTGTGSPFDSLMQKLPQGLPGMAQTPGGANPGMAGVLAAATGAAALGAKGVGSLIDQFNTETTLPAAEEAAGLMLRAMIQAAKADGSIDAAEKARLMETVGEDATPEDMAFVKEQLAAPVDPEALAAATPEAQRMQVYSAALMTITVDTDEEAEFLDRLAKAMNLPETTVNALHMQMGLQPLYS</sequence>
<organism evidence="1 2">
    <name type="scientific">Salipiger marinus</name>
    <dbReference type="NCBI Taxonomy" id="555512"/>
    <lineage>
        <taxon>Bacteria</taxon>
        <taxon>Pseudomonadati</taxon>
        <taxon>Pseudomonadota</taxon>
        <taxon>Alphaproteobacteria</taxon>
        <taxon>Rhodobacterales</taxon>
        <taxon>Roseobacteraceae</taxon>
        <taxon>Salipiger</taxon>
    </lineage>
</organism>
<name>A0A1G8N456_9RHOB</name>
<dbReference type="STRING" id="555512.SAMN04487993_1009145"/>
<evidence type="ECO:0000313" key="1">
    <source>
        <dbReference type="EMBL" id="SDI74972.1"/>
    </source>
</evidence>
<dbReference type="SUPFAM" id="SSF158682">
    <property type="entry name" value="TerB-like"/>
    <property type="match status" value="1"/>
</dbReference>
<dbReference type="Gene3D" id="1.10.3680.10">
    <property type="entry name" value="TerB-like"/>
    <property type="match status" value="1"/>
</dbReference>
<dbReference type="RefSeq" id="WP_089847305.1">
    <property type="nucleotide sequence ID" value="NZ_FNEJ01000009.1"/>
</dbReference>
<gene>
    <name evidence="1" type="ORF">SAMN04487993_1009145</name>
</gene>